<sequence length="559" mass="62231">MTSGLQERSPLACLYHWKKTQPQTVHFVQPTGGGQVSEYTWAQILDEVRRMAAHLQSLQLPPRSQIALLGKNSAHWIMADWAIWMAGHVSVPLYPTLNADTVRYILEHSGAKLLFLGKLDDWPAMQSGVPASMPIVRLPLSPEARGESWSELIADTAPLQGEPDRRPDELATIVYTSGSTGQPKGVMQSFRSFQLCGSLLNELFPLTAQDRMLSYLPLAHVAERLIVENASTYHGFKVYFAESLETFVNDLRRAKPTMFFSVPRLWTKFHLGVCAKLPLKKQRLLFRIPLLGRKVKRKILEQLGLEHVRIAVTGAAPLPAPIVAWYRSLGLDLLEAYGMSENFAYSHFTRPGDAKTGYVGPPNPGVDCRIGDNGEILVKSPAQMMGYYLAAEATAEAYTADGYFKTGDMGEVDSENRLRITGRVKELFKTSKGKYVAPVPIENKLGAHPKLEVVCVGGANQAATYALALLSEDTRKQLGAGGDRAVIETELVTLMEQVNTGLDPHEHLQFITVVREVWGIDNGFLTPTMKIKRNVIEKHYEPQVERWFRSGRPVIWEGA</sequence>
<evidence type="ECO:0000313" key="4">
    <source>
        <dbReference type="EMBL" id="ROH89509.1"/>
    </source>
</evidence>
<dbReference type="EMBL" id="RJVO01000004">
    <property type="protein sequence ID" value="ROH89509.1"/>
    <property type="molecule type" value="Genomic_DNA"/>
</dbReference>
<evidence type="ECO:0000256" key="2">
    <source>
        <dbReference type="ARBA" id="ARBA00022840"/>
    </source>
</evidence>
<dbReference type="GO" id="GO:0004467">
    <property type="term" value="F:long-chain fatty acid-CoA ligase activity"/>
    <property type="evidence" value="ECO:0007669"/>
    <property type="project" value="TreeGrafter"/>
</dbReference>
<dbReference type="Proteomes" id="UP000282106">
    <property type="component" value="Unassembled WGS sequence"/>
</dbReference>
<dbReference type="PROSITE" id="PS00455">
    <property type="entry name" value="AMP_BINDING"/>
    <property type="match status" value="1"/>
</dbReference>
<dbReference type="PANTHER" id="PTHR43272">
    <property type="entry name" value="LONG-CHAIN-FATTY-ACID--COA LIGASE"/>
    <property type="match status" value="1"/>
</dbReference>
<dbReference type="InterPro" id="IPR042099">
    <property type="entry name" value="ANL_N_sf"/>
</dbReference>
<dbReference type="Pfam" id="PF23562">
    <property type="entry name" value="AMP-binding_C_3"/>
    <property type="match status" value="1"/>
</dbReference>
<dbReference type="PANTHER" id="PTHR43272:SF33">
    <property type="entry name" value="AMP-BINDING DOMAIN-CONTAINING PROTEIN-RELATED"/>
    <property type="match status" value="1"/>
</dbReference>
<evidence type="ECO:0000256" key="1">
    <source>
        <dbReference type="ARBA" id="ARBA00022741"/>
    </source>
</evidence>
<reference evidence="4 5" key="1">
    <citation type="submission" date="2018-10" db="EMBL/GenBank/DDBJ databases">
        <authorList>
            <person name="Chen W.-M."/>
        </authorList>
    </citation>
    <scope>NUCLEOTIDE SEQUENCE [LARGE SCALE GENOMIC DNA]</scope>
    <source>
        <strain evidence="4 5">THS-13</strain>
    </source>
</reference>
<protein>
    <submittedName>
        <fullName evidence="4">AMP-binding acetyl-CoA synthetase</fullName>
    </submittedName>
</protein>
<proteinExistence type="predicted"/>
<gene>
    <name evidence="4" type="ORF">ED208_10255</name>
</gene>
<comment type="caution">
    <text evidence="4">The sequence shown here is derived from an EMBL/GenBank/DDBJ whole genome shotgun (WGS) entry which is preliminary data.</text>
</comment>
<dbReference type="Pfam" id="PF00501">
    <property type="entry name" value="AMP-binding"/>
    <property type="match status" value="1"/>
</dbReference>
<dbReference type="InParanoid" id="A0A3N0V9X5"/>
<evidence type="ECO:0000313" key="5">
    <source>
        <dbReference type="Proteomes" id="UP000282106"/>
    </source>
</evidence>
<organism evidence="4 5">
    <name type="scientific">Stagnimonas aquatica</name>
    <dbReference type="NCBI Taxonomy" id="2689987"/>
    <lineage>
        <taxon>Bacteria</taxon>
        <taxon>Pseudomonadati</taxon>
        <taxon>Pseudomonadota</taxon>
        <taxon>Gammaproteobacteria</taxon>
        <taxon>Nevskiales</taxon>
        <taxon>Nevskiaceae</taxon>
        <taxon>Stagnimonas</taxon>
    </lineage>
</organism>
<dbReference type="Gene3D" id="3.40.50.12780">
    <property type="entry name" value="N-terminal domain of ligase-like"/>
    <property type="match status" value="1"/>
</dbReference>
<dbReference type="RefSeq" id="WP_123211806.1">
    <property type="nucleotide sequence ID" value="NZ_RJVO01000004.1"/>
</dbReference>
<dbReference type="InterPro" id="IPR020845">
    <property type="entry name" value="AMP-binding_CS"/>
</dbReference>
<keyword evidence="2" id="KW-0067">ATP-binding</keyword>
<feature type="domain" description="AMP-dependent synthetase/ligase" evidence="3">
    <location>
        <begin position="16"/>
        <end position="388"/>
    </location>
</feature>
<name>A0A3N0V9X5_9GAMM</name>
<dbReference type="GO" id="GO:0005524">
    <property type="term" value="F:ATP binding"/>
    <property type="evidence" value="ECO:0007669"/>
    <property type="project" value="UniProtKB-KW"/>
</dbReference>
<dbReference type="GO" id="GO:0016020">
    <property type="term" value="C:membrane"/>
    <property type="evidence" value="ECO:0007669"/>
    <property type="project" value="TreeGrafter"/>
</dbReference>
<keyword evidence="1" id="KW-0547">Nucleotide-binding</keyword>
<dbReference type="SUPFAM" id="SSF56801">
    <property type="entry name" value="Acetyl-CoA synthetase-like"/>
    <property type="match status" value="1"/>
</dbReference>
<dbReference type="InterPro" id="IPR000873">
    <property type="entry name" value="AMP-dep_synth/lig_dom"/>
</dbReference>
<evidence type="ECO:0000259" key="3">
    <source>
        <dbReference type="Pfam" id="PF00501"/>
    </source>
</evidence>
<keyword evidence="5" id="KW-1185">Reference proteome</keyword>
<dbReference type="AlphaFoldDB" id="A0A3N0V9X5"/>
<accession>A0A3N0V9X5</accession>